<evidence type="ECO:0000256" key="2">
    <source>
        <dbReference type="SAM" id="MobiDB-lite"/>
    </source>
</evidence>
<organism evidence="4">
    <name type="scientific">Phaffia rhodozyma</name>
    <name type="common">Yeast</name>
    <name type="synonym">Xanthophyllomyces dendrorhous</name>
    <dbReference type="NCBI Taxonomy" id="264483"/>
    <lineage>
        <taxon>Eukaryota</taxon>
        <taxon>Fungi</taxon>
        <taxon>Dikarya</taxon>
        <taxon>Basidiomycota</taxon>
        <taxon>Agaricomycotina</taxon>
        <taxon>Tremellomycetes</taxon>
        <taxon>Cystofilobasidiales</taxon>
        <taxon>Mrakiaceae</taxon>
        <taxon>Phaffia</taxon>
    </lineage>
</organism>
<dbReference type="InterPro" id="IPR051522">
    <property type="entry name" value="ISC_assembly_LYR"/>
</dbReference>
<evidence type="ECO:0000259" key="3">
    <source>
        <dbReference type="Pfam" id="PF05347"/>
    </source>
</evidence>
<evidence type="ECO:0000313" key="4">
    <source>
        <dbReference type="EMBL" id="CED82825.1"/>
    </source>
</evidence>
<dbReference type="EMBL" id="LN483142">
    <property type="protein sequence ID" value="CED82825.1"/>
    <property type="molecule type" value="Genomic_DNA"/>
</dbReference>
<dbReference type="InterPro" id="IPR008011">
    <property type="entry name" value="Complex1_LYR_dom"/>
</dbReference>
<feature type="domain" description="Complex 1 LYR protein" evidence="3">
    <location>
        <begin position="12"/>
        <end position="58"/>
    </location>
</feature>
<accession>A0A0F7SQQ7</accession>
<dbReference type="GO" id="GO:0016226">
    <property type="term" value="P:iron-sulfur cluster assembly"/>
    <property type="evidence" value="ECO:0007669"/>
    <property type="project" value="InterPro"/>
</dbReference>
<dbReference type="GO" id="GO:1990221">
    <property type="term" value="C:L-cysteine desulfurase complex"/>
    <property type="evidence" value="ECO:0007669"/>
    <property type="project" value="TreeGrafter"/>
</dbReference>
<dbReference type="InterPro" id="IPR045297">
    <property type="entry name" value="Complex1_LYR_LYRM4"/>
</dbReference>
<reference evidence="4" key="1">
    <citation type="submission" date="2014-08" db="EMBL/GenBank/DDBJ databases">
        <authorList>
            <person name="Sharma Rahul"/>
            <person name="Thines Marco"/>
        </authorList>
    </citation>
    <scope>NUCLEOTIDE SEQUENCE</scope>
</reference>
<protein>
    <submittedName>
        <fullName evidence="4">Uncharacterized conserved protein BCN92</fullName>
    </submittedName>
</protein>
<comment type="similarity">
    <text evidence="1">Belongs to the complex I LYR family.</text>
</comment>
<dbReference type="GO" id="GO:0005739">
    <property type="term" value="C:mitochondrion"/>
    <property type="evidence" value="ECO:0007669"/>
    <property type="project" value="TreeGrafter"/>
</dbReference>
<proteinExistence type="inferred from homology"/>
<dbReference type="PANTHER" id="PTHR13166:SF7">
    <property type="entry name" value="LYR MOTIF-CONTAINING PROTEIN 4"/>
    <property type="match status" value="1"/>
</dbReference>
<feature type="region of interest" description="Disordered" evidence="2">
    <location>
        <begin position="94"/>
        <end position="115"/>
    </location>
</feature>
<sequence length="115" mass="13209">MSAAPTQAQLQTLYRSSLQASRQFASYNFRSYFVRRTKDQFKAIPSTTQPDILKAWFADRTNELETMKRSAVVNRMFEGPKLVVERDLKEVEEGVDENDTLLEHMPAPGEPSYTC</sequence>
<evidence type="ECO:0000256" key="1">
    <source>
        <dbReference type="ARBA" id="ARBA00009508"/>
    </source>
</evidence>
<dbReference type="Pfam" id="PF05347">
    <property type="entry name" value="Complex1_LYR"/>
    <property type="match status" value="1"/>
</dbReference>
<dbReference type="PANTHER" id="PTHR13166">
    <property type="entry name" value="PROTEIN C6ORF149"/>
    <property type="match status" value="1"/>
</dbReference>
<name>A0A0F7SQQ7_PHARH</name>
<dbReference type="AlphaFoldDB" id="A0A0F7SQQ7"/>
<dbReference type="CDD" id="cd20264">
    <property type="entry name" value="Complex1_LYR_LYRM4"/>
    <property type="match status" value="1"/>
</dbReference>